<comment type="caution">
    <text evidence="1">The sequence shown here is derived from an EMBL/GenBank/DDBJ whole genome shotgun (WGS) entry which is preliminary data.</text>
</comment>
<keyword evidence="2" id="KW-1185">Reference proteome</keyword>
<dbReference type="RefSeq" id="WP_121199231.1">
    <property type="nucleotide sequence ID" value="NZ_RBKU01000001.1"/>
</dbReference>
<name>A0A495J576_9SPHI</name>
<evidence type="ECO:0000313" key="1">
    <source>
        <dbReference type="EMBL" id="RKR83772.1"/>
    </source>
</evidence>
<dbReference type="AlphaFoldDB" id="A0A495J576"/>
<dbReference type="OrthoDB" id="797026at2"/>
<proteinExistence type="predicted"/>
<organism evidence="1 2">
    <name type="scientific">Mucilaginibacter gracilis</name>
    <dbReference type="NCBI Taxonomy" id="423350"/>
    <lineage>
        <taxon>Bacteria</taxon>
        <taxon>Pseudomonadati</taxon>
        <taxon>Bacteroidota</taxon>
        <taxon>Sphingobacteriia</taxon>
        <taxon>Sphingobacteriales</taxon>
        <taxon>Sphingobacteriaceae</taxon>
        <taxon>Mucilaginibacter</taxon>
    </lineage>
</organism>
<gene>
    <name evidence="1" type="ORF">BDD43_3986</name>
</gene>
<accession>A0A495J576</accession>
<dbReference type="EMBL" id="RBKU01000001">
    <property type="protein sequence ID" value="RKR83772.1"/>
    <property type="molecule type" value="Genomic_DNA"/>
</dbReference>
<evidence type="ECO:0000313" key="2">
    <source>
        <dbReference type="Proteomes" id="UP000268007"/>
    </source>
</evidence>
<dbReference type="Proteomes" id="UP000268007">
    <property type="component" value="Unassembled WGS sequence"/>
</dbReference>
<protein>
    <submittedName>
        <fullName evidence="1">Uncharacterized protein</fullName>
    </submittedName>
</protein>
<reference evidence="1 2" key="1">
    <citation type="submission" date="2018-10" db="EMBL/GenBank/DDBJ databases">
        <title>Genomic Encyclopedia of Archaeal and Bacterial Type Strains, Phase II (KMG-II): from individual species to whole genera.</title>
        <authorList>
            <person name="Goeker M."/>
        </authorList>
    </citation>
    <scope>NUCLEOTIDE SEQUENCE [LARGE SCALE GENOMIC DNA]</scope>
    <source>
        <strain evidence="1 2">DSM 18602</strain>
    </source>
</reference>
<sequence length="120" mass="13635">MHPEIEAVIKLPVEGYSEPNEIAQNNADKLISHITRKGLYQTNMLNKTWTGGLSIFLICGDWQFHMQANNEGRIVYILFKGQVQLDCGSVYYEQYTHILSHYLNAIKFSASPVSLRQTGS</sequence>